<comment type="similarity">
    <text evidence="1 8 9">Belongs to the GreA/GreB family.</text>
</comment>
<dbReference type="SUPFAM" id="SSF54534">
    <property type="entry name" value="FKBP-like"/>
    <property type="match status" value="1"/>
</dbReference>
<evidence type="ECO:0000256" key="5">
    <source>
        <dbReference type="ARBA" id="ARBA00023163"/>
    </source>
</evidence>
<dbReference type="PANTHER" id="PTHR30437:SF4">
    <property type="entry name" value="TRANSCRIPTION ELONGATION FACTOR GREA"/>
    <property type="match status" value="1"/>
</dbReference>
<dbReference type="PANTHER" id="PTHR30437">
    <property type="entry name" value="TRANSCRIPTION ELONGATION FACTOR GREA"/>
    <property type="match status" value="1"/>
</dbReference>
<dbReference type="InterPro" id="IPR036953">
    <property type="entry name" value="GreA/GreB_C_sf"/>
</dbReference>
<dbReference type="GO" id="GO:0070063">
    <property type="term" value="F:RNA polymerase binding"/>
    <property type="evidence" value="ECO:0007669"/>
    <property type="project" value="InterPro"/>
</dbReference>
<evidence type="ECO:0000256" key="9">
    <source>
        <dbReference type="RuleBase" id="RU000556"/>
    </source>
</evidence>
<name>A0A0X8GZZ1_9FIRM</name>
<evidence type="ECO:0000259" key="11">
    <source>
        <dbReference type="Pfam" id="PF03449"/>
    </source>
</evidence>
<dbReference type="GO" id="GO:0006354">
    <property type="term" value="P:DNA-templated transcription elongation"/>
    <property type="evidence" value="ECO:0007669"/>
    <property type="project" value="TreeGrafter"/>
</dbReference>
<keyword evidence="3 8" id="KW-0805">Transcription regulation</keyword>
<dbReference type="EMBL" id="CP013213">
    <property type="protein sequence ID" value="AMC93550.1"/>
    <property type="molecule type" value="Genomic_DNA"/>
</dbReference>
<dbReference type="Proteomes" id="UP000063781">
    <property type="component" value="Chromosome"/>
</dbReference>
<feature type="coiled-coil region" evidence="8">
    <location>
        <begin position="49"/>
        <end position="76"/>
    </location>
</feature>
<keyword evidence="4 8" id="KW-0238">DNA-binding</keyword>
<dbReference type="AlphaFoldDB" id="A0A0X8GZZ1"/>
<dbReference type="NCBIfam" id="NF001263">
    <property type="entry name" value="PRK00226.1-4"/>
    <property type="match status" value="1"/>
</dbReference>
<evidence type="ECO:0000259" key="10">
    <source>
        <dbReference type="Pfam" id="PF01272"/>
    </source>
</evidence>
<dbReference type="SUPFAM" id="SSF46557">
    <property type="entry name" value="GreA transcript cleavage protein, N-terminal domain"/>
    <property type="match status" value="1"/>
</dbReference>
<accession>A0A0X8GZZ1</accession>
<dbReference type="GO" id="GO:0003746">
    <property type="term" value="F:translation elongation factor activity"/>
    <property type="evidence" value="ECO:0007669"/>
    <property type="project" value="UniProtKB-KW"/>
</dbReference>
<dbReference type="Gene3D" id="1.10.287.180">
    <property type="entry name" value="Transcription elongation factor, GreA/GreB, N-terminal domain"/>
    <property type="match status" value="1"/>
</dbReference>
<keyword evidence="12" id="KW-0648">Protein biosynthesis</keyword>
<dbReference type="InterPro" id="IPR018151">
    <property type="entry name" value="TF_GreA/GreB_CS"/>
</dbReference>
<sequence length="156" mass="17140">MSEKIPVTQAGLDELNRELRQLIEVERAEVIEDLKAARAQGDLSENADYDAARDRQARVEARIRELENTLSRVELIGDTNGKKFKTVSLGANVTILDIDMGEEMTFTIVGSVEADPDNGRLSNVSPLAQAIMDSKVGDEVLVQVAKPYSVKILKVT</sequence>
<dbReference type="PROSITE" id="PS00829">
    <property type="entry name" value="GREAB_1"/>
    <property type="match status" value="1"/>
</dbReference>
<feature type="domain" description="Transcription elongation factor GreA/GreB C-terminal" evidence="10">
    <location>
        <begin position="85"/>
        <end position="156"/>
    </location>
</feature>
<protein>
    <recommendedName>
        <fullName evidence="2 8">Transcription elongation factor GreA</fullName>
    </recommendedName>
    <alternativeName>
        <fullName evidence="7 8">Transcript cleavage factor GreA</fullName>
    </alternativeName>
</protein>
<evidence type="ECO:0000313" key="13">
    <source>
        <dbReference type="Proteomes" id="UP000063781"/>
    </source>
</evidence>
<dbReference type="HAMAP" id="MF_00105">
    <property type="entry name" value="GreA_GreB"/>
    <property type="match status" value="1"/>
</dbReference>
<evidence type="ECO:0000256" key="8">
    <source>
        <dbReference type="HAMAP-Rule" id="MF_00105"/>
    </source>
</evidence>
<dbReference type="Pfam" id="PF01272">
    <property type="entry name" value="GreA_GreB"/>
    <property type="match status" value="1"/>
</dbReference>
<keyword evidence="8" id="KW-0175">Coiled coil</keyword>
<dbReference type="InterPro" id="IPR001437">
    <property type="entry name" value="Tscrpt_elong_fac_GreA/B_C"/>
</dbReference>
<evidence type="ECO:0000256" key="4">
    <source>
        <dbReference type="ARBA" id="ARBA00023125"/>
    </source>
</evidence>
<dbReference type="KEGG" id="erl:AOC36_06000"/>
<keyword evidence="5 8" id="KW-0804">Transcription</keyword>
<dbReference type="InterPro" id="IPR022691">
    <property type="entry name" value="Tscrpt_elong_fac_GreA/B_N"/>
</dbReference>
<dbReference type="STRING" id="1514105.AOC36_06000"/>
<dbReference type="FunFam" id="1.10.287.180:FF:000001">
    <property type="entry name" value="Transcription elongation factor GreA"/>
    <property type="match status" value="1"/>
</dbReference>
<evidence type="ECO:0000256" key="7">
    <source>
        <dbReference type="ARBA" id="ARBA00030776"/>
    </source>
</evidence>
<comment type="function">
    <text evidence="6 8 9">Necessary for efficient RNA polymerase transcription elongation past template-encoded arresting sites. The arresting sites in DNA have the property of trapping a certain fraction of elongating RNA polymerases that pass through, resulting in locked ternary complexes. Cleavage of the nascent transcript by cleavage factors such as GreA or GreB allows the resumption of elongation from the new 3'terminus. GreA releases sequences of 2 to 3 nucleotides.</text>
</comment>
<evidence type="ECO:0000256" key="6">
    <source>
        <dbReference type="ARBA" id="ARBA00024916"/>
    </source>
</evidence>
<organism evidence="12 13">
    <name type="scientific">Erysipelothrix larvae</name>
    <dbReference type="NCBI Taxonomy" id="1514105"/>
    <lineage>
        <taxon>Bacteria</taxon>
        <taxon>Bacillati</taxon>
        <taxon>Bacillota</taxon>
        <taxon>Erysipelotrichia</taxon>
        <taxon>Erysipelotrichales</taxon>
        <taxon>Erysipelotrichaceae</taxon>
        <taxon>Erysipelothrix</taxon>
    </lineage>
</organism>
<dbReference type="GO" id="GO:0003677">
    <property type="term" value="F:DNA binding"/>
    <property type="evidence" value="ECO:0007669"/>
    <property type="project" value="UniProtKB-UniRule"/>
</dbReference>
<dbReference type="OrthoDB" id="9808774at2"/>
<evidence type="ECO:0000313" key="12">
    <source>
        <dbReference type="EMBL" id="AMC93550.1"/>
    </source>
</evidence>
<dbReference type="InterPro" id="IPR006359">
    <property type="entry name" value="Tscrpt_elong_fac_GreA"/>
</dbReference>
<dbReference type="GO" id="GO:0032784">
    <property type="term" value="P:regulation of DNA-templated transcription elongation"/>
    <property type="evidence" value="ECO:0007669"/>
    <property type="project" value="UniProtKB-UniRule"/>
</dbReference>
<feature type="domain" description="Transcription elongation factor GreA/GreB N-terminal" evidence="11">
    <location>
        <begin position="5"/>
        <end position="74"/>
    </location>
</feature>
<dbReference type="Gene3D" id="3.10.50.30">
    <property type="entry name" value="Transcription elongation factor, GreA/GreB, C-terminal domain"/>
    <property type="match status" value="1"/>
</dbReference>
<keyword evidence="12" id="KW-0251">Elongation factor</keyword>
<dbReference type="InterPro" id="IPR036805">
    <property type="entry name" value="Tscrpt_elong_fac_GreA/B_N_sf"/>
</dbReference>
<evidence type="ECO:0000256" key="3">
    <source>
        <dbReference type="ARBA" id="ARBA00023015"/>
    </source>
</evidence>
<dbReference type="InterPro" id="IPR028624">
    <property type="entry name" value="Tscrpt_elong_fac_GreA/B"/>
</dbReference>
<dbReference type="InterPro" id="IPR023459">
    <property type="entry name" value="Tscrpt_elong_fac_GreA/B_fam"/>
</dbReference>
<keyword evidence="13" id="KW-1185">Reference proteome</keyword>
<dbReference type="NCBIfam" id="TIGR01462">
    <property type="entry name" value="greA"/>
    <property type="match status" value="1"/>
</dbReference>
<proteinExistence type="inferred from homology"/>
<reference evidence="12 13" key="1">
    <citation type="submission" date="2015-10" db="EMBL/GenBank/DDBJ databases">
        <title>Erysipelothrix larvae sp. LV19 isolated from the larval gut of the rhinoceros beetle, Trypoxylus dichotomus.</title>
        <authorList>
            <person name="Lim S."/>
            <person name="Kim B.-C."/>
        </authorList>
    </citation>
    <scope>NUCLEOTIDE SEQUENCE [LARGE SCALE GENOMIC DNA]</scope>
    <source>
        <strain evidence="12 13">LV19</strain>
    </source>
</reference>
<gene>
    <name evidence="8" type="primary">greA</name>
    <name evidence="12" type="ORF">AOC36_06000</name>
</gene>
<dbReference type="RefSeq" id="WP_067632426.1">
    <property type="nucleotide sequence ID" value="NZ_CP013213.1"/>
</dbReference>
<dbReference type="PIRSF" id="PIRSF006092">
    <property type="entry name" value="GreA_GreB"/>
    <property type="match status" value="1"/>
</dbReference>
<dbReference type="Pfam" id="PF03449">
    <property type="entry name" value="GreA_GreB_N"/>
    <property type="match status" value="1"/>
</dbReference>
<evidence type="ECO:0000256" key="1">
    <source>
        <dbReference type="ARBA" id="ARBA00008213"/>
    </source>
</evidence>
<evidence type="ECO:0000256" key="2">
    <source>
        <dbReference type="ARBA" id="ARBA00013729"/>
    </source>
</evidence>